<evidence type="ECO:0000313" key="7">
    <source>
        <dbReference type="Proteomes" id="UP000186804"/>
    </source>
</evidence>
<proteinExistence type="inferred from homology"/>
<organism evidence="6 7">
    <name type="scientific">Cryptosporidium andersoni</name>
    <dbReference type="NCBI Taxonomy" id="117008"/>
    <lineage>
        <taxon>Eukaryota</taxon>
        <taxon>Sar</taxon>
        <taxon>Alveolata</taxon>
        <taxon>Apicomplexa</taxon>
        <taxon>Conoidasida</taxon>
        <taxon>Coccidia</taxon>
        <taxon>Eucoccidiorida</taxon>
        <taxon>Eimeriorina</taxon>
        <taxon>Cryptosporidiidae</taxon>
        <taxon>Cryptosporidium</taxon>
    </lineage>
</organism>
<dbReference type="VEuPathDB" id="CryptoDB:cand_009310"/>
<dbReference type="PANTHER" id="PTHR46126">
    <property type="entry name" value="DYNACTIN SUBUNIT 5"/>
    <property type="match status" value="1"/>
</dbReference>
<sequence>MKRSPIKRNRKEYIQTASGNIVCRKTILCGSQNIHLLGTCIIDQGVILRGDLAVIRIGQYVILEPNCIIRPSFKKFKEKYGSIPISIGDCVHIGENSIIMATSIGSNILIGDNCIIGHASIIKDNCIILPNTVISPDTVIPPFTEWSGNPGRLIRRLPESISIKLQQDTIDYYTNYQLISLNSQNSIKSESGLISRTNTSVISKLQTGIEQNYSTEISQPELNTGT</sequence>
<dbReference type="EMBL" id="LRBS01000037">
    <property type="protein sequence ID" value="OII77440.1"/>
    <property type="molecule type" value="Genomic_DNA"/>
</dbReference>
<keyword evidence="2" id="KW-0963">Cytoplasm</keyword>
<evidence type="ECO:0000256" key="2">
    <source>
        <dbReference type="ARBA" id="ARBA00022490"/>
    </source>
</evidence>
<dbReference type="InterPro" id="IPR011004">
    <property type="entry name" value="Trimer_LpxA-like_sf"/>
</dbReference>
<dbReference type="GO" id="GO:0005869">
    <property type="term" value="C:dynactin complex"/>
    <property type="evidence" value="ECO:0007669"/>
    <property type="project" value="TreeGrafter"/>
</dbReference>
<dbReference type="InterPro" id="IPR047125">
    <property type="entry name" value="DCTN5"/>
</dbReference>
<comment type="caution">
    <text evidence="6">The sequence shown here is derived from an EMBL/GenBank/DDBJ whole genome shotgun (WGS) entry which is preliminary data.</text>
</comment>
<dbReference type="Proteomes" id="UP000186804">
    <property type="component" value="Unassembled WGS sequence"/>
</dbReference>
<dbReference type="Pfam" id="PF21711">
    <property type="entry name" value="DCTN5"/>
    <property type="match status" value="1"/>
</dbReference>
<protein>
    <recommendedName>
        <fullName evidence="5">Dynactin subunit 5</fullName>
    </recommendedName>
</protein>
<dbReference type="GeneID" id="92365116"/>
<keyword evidence="3" id="KW-0206">Cytoskeleton</keyword>
<comment type="subcellular location">
    <subcellularLocation>
        <location evidence="1">Cytoplasm</location>
        <location evidence="1">Cytoskeleton</location>
    </subcellularLocation>
</comment>
<dbReference type="CDD" id="cd03359">
    <property type="entry name" value="LbH_Dynactin_5"/>
    <property type="match status" value="1"/>
</dbReference>
<evidence type="ECO:0000256" key="3">
    <source>
        <dbReference type="ARBA" id="ARBA00023212"/>
    </source>
</evidence>
<dbReference type="OrthoDB" id="417208at2759"/>
<dbReference type="AlphaFoldDB" id="A0A1J4MTD1"/>
<evidence type="ECO:0000313" key="6">
    <source>
        <dbReference type="EMBL" id="OII77440.1"/>
    </source>
</evidence>
<dbReference type="SUPFAM" id="SSF51161">
    <property type="entry name" value="Trimeric LpxA-like enzymes"/>
    <property type="match status" value="1"/>
</dbReference>
<evidence type="ECO:0000256" key="1">
    <source>
        <dbReference type="ARBA" id="ARBA00004245"/>
    </source>
</evidence>
<evidence type="ECO:0000256" key="4">
    <source>
        <dbReference type="ARBA" id="ARBA00034706"/>
    </source>
</evidence>
<dbReference type="Gene3D" id="2.160.10.10">
    <property type="entry name" value="Hexapeptide repeat proteins"/>
    <property type="match status" value="1"/>
</dbReference>
<dbReference type="PANTHER" id="PTHR46126:SF1">
    <property type="entry name" value="DYNACTIN SUBUNIT 5"/>
    <property type="match status" value="1"/>
</dbReference>
<evidence type="ECO:0000256" key="5">
    <source>
        <dbReference type="ARBA" id="ARBA00034865"/>
    </source>
</evidence>
<comment type="similarity">
    <text evidence="4">Belongs to the dynactin subunits 5/6 family. Dynactin subunit 5 subfamily.</text>
</comment>
<dbReference type="RefSeq" id="XP_067069286.1">
    <property type="nucleotide sequence ID" value="XM_067211171.1"/>
</dbReference>
<name>A0A1J4MTD1_9CRYT</name>
<gene>
    <name evidence="6" type="ORF">cand_009310</name>
</gene>
<keyword evidence="7" id="KW-1185">Reference proteome</keyword>
<reference evidence="6 7" key="1">
    <citation type="submission" date="2016-10" db="EMBL/GenBank/DDBJ databases">
        <title>Reductive evolution of mitochondrial metabolism and differential evolution of invasion-related proteins in Cryptosporidium.</title>
        <authorList>
            <person name="Liu S."/>
            <person name="Roellig D.M."/>
            <person name="Guo Y."/>
            <person name="Li N."/>
            <person name="Frace M.A."/>
            <person name="Tang K."/>
            <person name="Zhang L."/>
            <person name="Feng Y."/>
            <person name="Xiao L."/>
        </authorList>
    </citation>
    <scope>NUCLEOTIDE SEQUENCE [LARGE SCALE GENOMIC DNA]</scope>
    <source>
        <strain evidence="6">30847</strain>
    </source>
</reference>
<accession>A0A1J4MTD1</accession>